<gene>
    <name evidence="2" type="ORF">DI603_22325</name>
</gene>
<evidence type="ECO:0000259" key="1">
    <source>
        <dbReference type="Pfam" id="PF00535"/>
    </source>
</evidence>
<feature type="domain" description="Glycosyltransferase 2-like" evidence="1">
    <location>
        <begin position="54"/>
        <end position="132"/>
    </location>
</feature>
<dbReference type="AlphaFoldDB" id="A0A2W5F491"/>
<dbReference type="Proteomes" id="UP000249633">
    <property type="component" value="Unassembled WGS sequence"/>
</dbReference>
<sequence>MTTEKSIKTPPSGVLAVLVLYRTTAQQSRAWPFLQRAIRPPQTSDRGQPEAMRLRHIVVYDNSPVTQAPSTLPPDVSYVHDPSNAGTAGAYAKAFAMADAMGCEWVLLLDHDTALPDIYLEAAYEAAQRAQATDGQLLAPWVMHGVRCISPSRRTRWGGFARLDAKPGTTPTTSALSCIASGCLLDQRARALIGAFPAELWLDFVDHWMVCRVQRGGGKLALIDATLQHDLSVERPTALSAERLASVLAGERYFMAQCGWAARITYPFRLALRAINYARQGTPLWRDVLRALT</sequence>
<reference evidence="2 3" key="1">
    <citation type="submission" date="2017-08" db="EMBL/GenBank/DDBJ databases">
        <title>Infants hospitalized years apart are colonized by the same room-sourced microbial strains.</title>
        <authorList>
            <person name="Brooks B."/>
            <person name="Olm M.R."/>
            <person name="Firek B.A."/>
            <person name="Baker R."/>
            <person name="Thomas B.C."/>
            <person name="Morowitz M.J."/>
            <person name="Banfield J.F."/>
        </authorList>
    </citation>
    <scope>NUCLEOTIDE SEQUENCE [LARGE SCALE GENOMIC DNA]</scope>
    <source>
        <strain evidence="2">S2_012_000_R2_81</strain>
    </source>
</reference>
<dbReference type="SUPFAM" id="SSF53448">
    <property type="entry name" value="Nucleotide-diphospho-sugar transferases"/>
    <property type="match status" value="1"/>
</dbReference>
<dbReference type="InterPro" id="IPR029044">
    <property type="entry name" value="Nucleotide-diphossugar_trans"/>
</dbReference>
<proteinExistence type="predicted"/>
<accession>A0A2W5F491</accession>
<comment type="caution">
    <text evidence="2">The sequence shown here is derived from an EMBL/GenBank/DDBJ whole genome shotgun (WGS) entry which is preliminary data.</text>
</comment>
<evidence type="ECO:0000313" key="3">
    <source>
        <dbReference type="Proteomes" id="UP000249633"/>
    </source>
</evidence>
<organism evidence="2 3">
    <name type="scientific">Roseateles depolymerans</name>
    <dbReference type="NCBI Taxonomy" id="76731"/>
    <lineage>
        <taxon>Bacteria</taxon>
        <taxon>Pseudomonadati</taxon>
        <taxon>Pseudomonadota</taxon>
        <taxon>Betaproteobacteria</taxon>
        <taxon>Burkholderiales</taxon>
        <taxon>Sphaerotilaceae</taxon>
        <taxon>Roseateles</taxon>
    </lineage>
</organism>
<dbReference type="InterPro" id="IPR001173">
    <property type="entry name" value="Glyco_trans_2-like"/>
</dbReference>
<protein>
    <recommendedName>
        <fullName evidence="1">Glycosyltransferase 2-like domain-containing protein</fullName>
    </recommendedName>
</protein>
<dbReference type="EMBL" id="QFOD01000032">
    <property type="protein sequence ID" value="PZP27306.1"/>
    <property type="molecule type" value="Genomic_DNA"/>
</dbReference>
<dbReference type="Pfam" id="PF00535">
    <property type="entry name" value="Glycos_transf_2"/>
    <property type="match status" value="1"/>
</dbReference>
<name>A0A2W5F491_9BURK</name>
<evidence type="ECO:0000313" key="2">
    <source>
        <dbReference type="EMBL" id="PZP27306.1"/>
    </source>
</evidence>